<feature type="compositionally biased region" description="Low complexity" evidence="1">
    <location>
        <begin position="56"/>
        <end position="69"/>
    </location>
</feature>
<feature type="region of interest" description="Disordered" evidence="1">
    <location>
        <begin position="56"/>
        <end position="81"/>
    </location>
</feature>
<gene>
    <name evidence="2" type="ORF">Pcinc_023398</name>
</gene>
<sequence>MPGPTRNSTPSPCTALILSSFSYTLISTLFSNTLNSTLFFSALLLHPHFHPLLFDSSPTPSSPPSSSTPSSPPSSPRLLSTTLSDIASSPTPSFHLLSISHKPYVYNLLTSPPLYLPPLSSIHLPHFMNILSIVFKYRSSPHIPSHTLTCIAAPFILA</sequence>
<proteinExistence type="predicted"/>
<dbReference type="EMBL" id="JAWQEG010002509">
    <property type="protein sequence ID" value="KAK3871459.1"/>
    <property type="molecule type" value="Genomic_DNA"/>
</dbReference>
<organism evidence="2 3">
    <name type="scientific">Petrolisthes cinctipes</name>
    <name type="common">Flat porcelain crab</name>
    <dbReference type="NCBI Taxonomy" id="88211"/>
    <lineage>
        <taxon>Eukaryota</taxon>
        <taxon>Metazoa</taxon>
        <taxon>Ecdysozoa</taxon>
        <taxon>Arthropoda</taxon>
        <taxon>Crustacea</taxon>
        <taxon>Multicrustacea</taxon>
        <taxon>Malacostraca</taxon>
        <taxon>Eumalacostraca</taxon>
        <taxon>Eucarida</taxon>
        <taxon>Decapoda</taxon>
        <taxon>Pleocyemata</taxon>
        <taxon>Anomura</taxon>
        <taxon>Galatheoidea</taxon>
        <taxon>Porcellanidae</taxon>
        <taxon>Petrolisthes</taxon>
    </lineage>
</organism>
<comment type="caution">
    <text evidence="2">The sequence shown here is derived from an EMBL/GenBank/DDBJ whole genome shotgun (WGS) entry which is preliminary data.</text>
</comment>
<accession>A0AAE1FDK9</accession>
<dbReference type="Proteomes" id="UP001286313">
    <property type="component" value="Unassembled WGS sequence"/>
</dbReference>
<evidence type="ECO:0000256" key="1">
    <source>
        <dbReference type="SAM" id="MobiDB-lite"/>
    </source>
</evidence>
<evidence type="ECO:0000313" key="2">
    <source>
        <dbReference type="EMBL" id="KAK3871459.1"/>
    </source>
</evidence>
<dbReference type="AlphaFoldDB" id="A0AAE1FDK9"/>
<name>A0AAE1FDK9_PETCI</name>
<protein>
    <submittedName>
        <fullName evidence="2">Uncharacterized protein</fullName>
    </submittedName>
</protein>
<reference evidence="2" key="1">
    <citation type="submission" date="2023-10" db="EMBL/GenBank/DDBJ databases">
        <title>Genome assemblies of two species of porcelain crab, Petrolisthes cinctipes and Petrolisthes manimaculis (Anomura: Porcellanidae).</title>
        <authorList>
            <person name="Angst P."/>
        </authorList>
    </citation>
    <scope>NUCLEOTIDE SEQUENCE</scope>
    <source>
        <strain evidence="2">PB745_01</strain>
        <tissue evidence="2">Gill</tissue>
    </source>
</reference>
<evidence type="ECO:0000313" key="3">
    <source>
        <dbReference type="Proteomes" id="UP001286313"/>
    </source>
</evidence>
<keyword evidence="3" id="KW-1185">Reference proteome</keyword>